<name>A0A831TEV1_9BACT</name>
<keyword evidence="2" id="KW-0378">Hydrolase</keyword>
<dbReference type="Gene3D" id="3.20.20.140">
    <property type="entry name" value="Metal-dependent hydrolases"/>
    <property type="match status" value="1"/>
</dbReference>
<gene>
    <name evidence="2" type="ORF">ENP34_02845</name>
</gene>
<reference evidence="2" key="1">
    <citation type="journal article" date="2020" name="mSystems">
        <title>Genome- and Community-Level Interaction Insights into Carbon Utilization and Element Cycling Functions of Hydrothermarchaeota in Hydrothermal Sediment.</title>
        <authorList>
            <person name="Zhou Z."/>
            <person name="Liu Y."/>
            <person name="Xu W."/>
            <person name="Pan J."/>
            <person name="Luo Z.H."/>
            <person name="Li M."/>
        </authorList>
    </citation>
    <scope>NUCLEOTIDE SEQUENCE [LARGE SCALE GENOMIC DNA]</scope>
    <source>
        <strain evidence="2">SpSt-210</strain>
    </source>
</reference>
<evidence type="ECO:0000313" key="2">
    <source>
        <dbReference type="EMBL" id="HEG90366.1"/>
    </source>
</evidence>
<dbReference type="PANTHER" id="PTHR22642:SF2">
    <property type="entry name" value="PROTEIN LONG AFTER FAR-RED 3"/>
    <property type="match status" value="1"/>
</dbReference>
<comment type="caution">
    <text evidence="2">The sequence shown here is derived from an EMBL/GenBank/DDBJ whole genome shotgun (WGS) entry which is preliminary data.</text>
</comment>
<proteinExistence type="predicted"/>
<dbReference type="PANTHER" id="PTHR22642">
    <property type="entry name" value="IMIDAZOLONEPROPIONASE"/>
    <property type="match status" value="1"/>
</dbReference>
<dbReference type="InterPro" id="IPR011059">
    <property type="entry name" value="Metal-dep_hydrolase_composite"/>
</dbReference>
<dbReference type="SUPFAM" id="SSF51556">
    <property type="entry name" value="Metallo-dependent hydrolases"/>
    <property type="match status" value="1"/>
</dbReference>
<dbReference type="Pfam" id="PF07969">
    <property type="entry name" value="Amidohydro_3"/>
    <property type="match status" value="1"/>
</dbReference>
<evidence type="ECO:0000259" key="1">
    <source>
        <dbReference type="Pfam" id="PF07969"/>
    </source>
</evidence>
<accession>A0A831TEV1</accession>
<dbReference type="InterPro" id="IPR032466">
    <property type="entry name" value="Metal_Hydrolase"/>
</dbReference>
<dbReference type="Gene3D" id="2.30.40.10">
    <property type="entry name" value="Urease, subunit C, domain 1"/>
    <property type="match status" value="1"/>
</dbReference>
<dbReference type="CDD" id="cd01300">
    <property type="entry name" value="YtcJ_like"/>
    <property type="match status" value="1"/>
</dbReference>
<dbReference type="Gene3D" id="3.10.310.70">
    <property type="match status" value="1"/>
</dbReference>
<dbReference type="InterPro" id="IPR013108">
    <property type="entry name" value="Amidohydro_3"/>
</dbReference>
<protein>
    <submittedName>
        <fullName evidence="2">Amidohydrolase</fullName>
    </submittedName>
</protein>
<organism evidence="2">
    <name type="scientific">Thermorudis peleae</name>
    <dbReference type="NCBI Taxonomy" id="1382356"/>
    <lineage>
        <taxon>Bacteria</taxon>
        <taxon>Pseudomonadati</taxon>
        <taxon>Thermomicrobiota</taxon>
        <taxon>Thermomicrobia</taxon>
        <taxon>Thermomicrobia incertae sedis</taxon>
        <taxon>Thermorudis</taxon>
    </lineage>
</organism>
<sequence length="532" mass="58406">MVGAFLITNGTILTMNPAQPEVEAVGVIGERIVATGDRESVASALPRGYRTLDLAGRTCLPGFNEAHNHMISFGLTLGHVPCGYPAVRSIEEIKRGVAERARELPAGSWIQGRGYDDNKLEERRHPTRWDLDEAAPDHPVIIVNGSGHMCVVNSLALRLAGVTRDTPDPQGGHIVRDEHGEPTGLLQETAQELVYTVIPEPTVEGMIQALRRCSEAYAAAGITSSTDASSDSPLQIEAYQRAVQRGALKLRTTLMIRENLLPHLIALGIKQGFGDNRLRIGPIKLFIDGSLIGRTAAVSRPFLNDPRSDNYGLTMMSQEQLEEYVWQAHHAGFQVAVHAIGDRGIEMVLDAYQKALEREPRPDHRHRIEHCGILRPDLIERIAAMRVLVVSQPIFITEYGDGFIRHLGMDRIQLTYPFRSLLEAGITLVFSTDCPVSSYQPLKCIQAAVTEKTGSGRSYALEEAISVEEALPLYTVAGAYATFEEQVKGQIRPGMLADFAILEQDPRVVDPEGLSEIRVSQTIIGGETVYEA</sequence>
<dbReference type="InterPro" id="IPR033932">
    <property type="entry name" value="YtcJ-like"/>
</dbReference>
<dbReference type="EMBL" id="DSIY01000061">
    <property type="protein sequence ID" value="HEG90366.1"/>
    <property type="molecule type" value="Genomic_DNA"/>
</dbReference>
<dbReference type="SUPFAM" id="SSF51338">
    <property type="entry name" value="Composite domain of metallo-dependent hydrolases"/>
    <property type="match status" value="1"/>
</dbReference>
<dbReference type="GO" id="GO:0016810">
    <property type="term" value="F:hydrolase activity, acting on carbon-nitrogen (but not peptide) bonds"/>
    <property type="evidence" value="ECO:0007669"/>
    <property type="project" value="InterPro"/>
</dbReference>
<dbReference type="AlphaFoldDB" id="A0A831TEV1"/>
<feature type="domain" description="Amidohydrolase 3" evidence="1">
    <location>
        <begin position="51"/>
        <end position="530"/>
    </location>
</feature>